<proteinExistence type="predicted"/>
<dbReference type="RefSeq" id="WP_344799990.1">
    <property type="nucleotide sequence ID" value="NZ_BAABBN010000012.1"/>
</dbReference>
<keyword evidence="1" id="KW-0732">Signal</keyword>
<feature type="domain" description="Uncharacterized protein TP-0789" evidence="2">
    <location>
        <begin position="89"/>
        <end position="272"/>
    </location>
</feature>
<feature type="chain" id="PRO_5047476697" evidence="1">
    <location>
        <begin position="34"/>
        <end position="274"/>
    </location>
</feature>
<protein>
    <submittedName>
        <fullName evidence="3">Outer membrane lipoprotein-sorting protein</fullName>
    </submittedName>
</protein>
<dbReference type="Pfam" id="PF17131">
    <property type="entry name" value="LolA_like"/>
    <property type="match status" value="1"/>
</dbReference>
<dbReference type="InterPro" id="IPR033399">
    <property type="entry name" value="TP_0789-like"/>
</dbReference>
<feature type="signal peptide" evidence="1">
    <location>
        <begin position="1"/>
        <end position="33"/>
    </location>
</feature>
<keyword evidence="3" id="KW-0449">Lipoprotein</keyword>
<sequence length="274" mass="31656">MTAVIKPNLQKKSGFKAILAGVTLALVSNLSFALTAEEQKGLDISKEAKLRDLGWVDSTSDMLMVLRNQQGQESIREIKMRNLEVKGDGDKSLTIFNKPRDVKGTAFLSFSHPVGADDQWLYLPSLKRVKRIASRNKSGPFMGSEFAFEDLSSFEVEKYTYKYLGDEVVHGLDSFMVEQYPVDENSGYTRRVVWIDKEEYRVQKIDFYDRKNSLLKTLTYVDYQRYLGKHWRADLMQMVNHQNGKSTELKWDNYAFKTGLEDGDFNRNSLKRVR</sequence>
<name>A0ABP7N625_9GAMM</name>
<gene>
    <name evidence="3" type="ORF">GCM10022277_35900</name>
</gene>
<evidence type="ECO:0000313" key="4">
    <source>
        <dbReference type="Proteomes" id="UP001501565"/>
    </source>
</evidence>
<accession>A0ABP7N625</accession>
<comment type="caution">
    <text evidence="3">The sequence shown here is derived from an EMBL/GenBank/DDBJ whole genome shotgun (WGS) entry which is preliminary data.</text>
</comment>
<reference evidence="4" key="1">
    <citation type="journal article" date="2019" name="Int. J. Syst. Evol. Microbiol.">
        <title>The Global Catalogue of Microorganisms (GCM) 10K type strain sequencing project: providing services to taxonomists for standard genome sequencing and annotation.</title>
        <authorList>
            <consortium name="The Broad Institute Genomics Platform"/>
            <consortium name="The Broad Institute Genome Sequencing Center for Infectious Disease"/>
            <person name="Wu L."/>
            <person name="Ma J."/>
        </authorList>
    </citation>
    <scope>NUCLEOTIDE SEQUENCE [LARGE SCALE GENOMIC DNA]</scope>
    <source>
        <strain evidence="4">JCM 17551</strain>
    </source>
</reference>
<organism evidence="3 4">
    <name type="scientific">Litoribacillus peritrichatus</name>
    <dbReference type="NCBI Taxonomy" id="718191"/>
    <lineage>
        <taxon>Bacteria</taxon>
        <taxon>Pseudomonadati</taxon>
        <taxon>Pseudomonadota</taxon>
        <taxon>Gammaproteobacteria</taxon>
        <taxon>Oceanospirillales</taxon>
        <taxon>Oceanospirillaceae</taxon>
        <taxon>Litoribacillus</taxon>
    </lineage>
</organism>
<dbReference type="Proteomes" id="UP001501565">
    <property type="component" value="Unassembled WGS sequence"/>
</dbReference>
<dbReference type="EMBL" id="BAABBN010000012">
    <property type="protein sequence ID" value="GAA3936293.1"/>
    <property type="molecule type" value="Genomic_DNA"/>
</dbReference>
<evidence type="ECO:0000259" key="2">
    <source>
        <dbReference type="Pfam" id="PF17131"/>
    </source>
</evidence>
<dbReference type="CDD" id="cd16329">
    <property type="entry name" value="LolA_like"/>
    <property type="match status" value="1"/>
</dbReference>
<dbReference type="Gene3D" id="2.50.20.10">
    <property type="entry name" value="Lipoprotein localisation LolA/LolB/LppX"/>
    <property type="match status" value="1"/>
</dbReference>
<evidence type="ECO:0000313" key="3">
    <source>
        <dbReference type="EMBL" id="GAA3936293.1"/>
    </source>
</evidence>
<evidence type="ECO:0000256" key="1">
    <source>
        <dbReference type="SAM" id="SignalP"/>
    </source>
</evidence>
<keyword evidence="4" id="KW-1185">Reference proteome</keyword>